<dbReference type="RefSeq" id="WP_202749390.1">
    <property type="nucleotide sequence ID" value="NZ_JAESWC010000007.1"/>
</dbReference>
<keyword evidence="1" id="KW-1133">Transmembrane helix</keyword>
<feature type="transmembrane region" description="Helical" evidence="1">
    <location>
        <begin position="210"/>
        <end position="236"/>
    </location>
</feature>
<name>A0ABS1TCX4_9CLOT</name>
<feature type="transmembrane region" description="Helical" evidence="1">
    <location>
        <begin position="248"/>
        <end position="270"/>
    </location>
</feature>
<evidence type="ECO:0000256" key="1">
    <source>
        <dbReference type="SAM" id="Phobius"/>
    </source>
</evidence>
<gene>
    <name evidence="2" type="ORF">JK636_12800</name>
</gene>
<reference evidence="2 3" key="1">
    <citation type="submission" date="2021-01" db="EMBL/GenBank/DDBJ databases">
        <title>Genome public.</title>
        <authorList>
            <person name="Liu C."/>
            <person name="Sun Q."/>
        </authorList>
    </citation>
    <scope>NUCLEOTIDE SEQUENCE [LARGE SCALE GENOMIC DNA]</scope>
    <source>
        <strain evidence="2 3">YIM B02515</strain>
    </source>
</reference>
<dbReference type="EMBL" id="JAESWC010000007">
    <property type="protein sequence ID" value="MBL4936637.1"/>
    <property type="molecule type" value="Genomic_DNA"/>
</dbReference>
<proteinExistence type="predicted"/>
<organism evidence="2 3">
    <name type="scientific">Clostridium rhizosphaerae</name>
    <dbReference type="NCBI Taxonomy" id="2803861"/>
    <lineage>
        <taxon>Bacteria</taxon>
        <taxon>Bacillati</taxon>
        <taxon>Bacillota</taxon>
        <taxon>Clostridia</taxon>
        <taxon>Eubacteriales</taxon>
        <taxon>Clostridiaceae</taxon>
        <taxon>Clostridium</taxon>
    </lineage>
</organism>
<evidence type="ECO:0000313" key="3">
    <source>
        <dbReference type="Proteomes" id="UP000632377"/>
    </source>
</evidence>
<feature type="transmembrane region" description="Helical" evidence="1">
    <location>
        <begin position="110"/>
        <end position="132"/>
    </location>
</feature>
<feature type="transmembrane region" description="Helical" evidence="1">
    <location>
        <begin position="180"/>
        <end position="198"/>
    </location>
</feature>
<accession>A0ABS1TCX4</accession>
<protein>
    <recommendedName>
        <fullName evidence="4">Integral membrane protein</fullName>
    </recommendedName>
</protein>
<keyword evidence="1" id="KW-0472">Membrane</keyword>
<keyword evidence="3" id="KW-1185">Reference proteome</keyword>
<keyword evidence="1" id="KW-0812">Transmembrane</keyword>
<dbReference type="Proteomes" id="UP000632377">
    <property type="component" value="Unassembled WGS sequence"/>
</dbReference>
<sequence>MSEIILSVFKISIIEIFYLTGLILIAGLILGLFERVSNNLMQRSLGRKGIFITAWLGTPIHELGHAAMCIIFNHNITRIKLLNTKSENGVLGYVEHSYNPSSLYQRIGNLFIGLGPIFSGIGALIAGMYFLVPRSFKVFKVFVLEGINNDKIDVNLAGSLFKASGVLIKSIFNISNLSSINFWIFIITAVCISSHIALSKADIKGAKDGFIVLFVFIFIINFLLRYFSISTAHFIIQLGRYNAHLISVLLIAIIFSGFTLAISFIFYVSFSVKNRRYI</sequence>
<comment type="caution">
    <text evidence="2">The sequence shown here is derived from an EMBL/GenBank/DDBJ whole genome shotgun (WGS) entry which is preliminary data.</text>
</comment>
<evidence type="ECO:0008006" key="4">
    <source>
        <dbReference type="Google" id="ProtNLM"/>
    </source>
</evidence>
<evidence type="ECO:0000313" key="2">
    <source>
        <dbReference type="EMBL" id="MBL4936637.1"/>
    </source>
</evidence>
<feature type="transmembrane region" description="Helical" evidence="1">
    <location>
        <begin position="12"/>
        <end position="33"/>
    </location>
</feature>